<feature type="region of interest" description="Disordered" evidence="3">
    <location>
        <begin position="85"/>
        <end position="105"/>
    </location>
</feature>
<dbReference type="PANTHER" id="PTHR11474">
    <property type="entry name" value="TYROSINASE FAMILY MEMBER"/>
    <property type="match status" value="1"/>
</dbReference>
<keyword evidence="2" id="KW-0186">Copper</keyword>
<dbReference type="InterPro" id="IPR008922">
    <property type="entry name" value="Di-copper_centre_dom_sf"/>
</dbReference>
<feature type="chain" id="PRO_5012601092" evidence="4">
    <location>
        <begin position="22"/>
        <end position="669"/>
    </location>
</feature>
<dbReference type="PROSITE" id="PS00498">
    <property type="entry name" value="TYROSINASE_2"/>
    <property type="match status" value="1"/>
</dbReference>
<dbReference type="EMBL" id="KX497046">
    <property type="protein sequence ID" value="ASR73341.1"/>
    <property type="molecule type" value="mRNA"/>
</dbReference>
<reference evidence="6" key="1">
    <citation type="submission" date="2016-07" db="EMBL/GenBank/DDBJ databases">
        <title>Identification and Insight for enzymes involved in the scallop byssus formation.</title>
        <authorList>
            <person name="Miao Y."/>
        </authorList>
    </citation>
    <scope>NUCLEOTIDE SEQUENCE</scope>
</reference>
<dbReference type="GO" id="GO:0046872">
    <property type="term" value="F:metal ion binding"/>
    <property type="evidence" value="ECO:0007669"/>
    <property type="project" value="UniProtKB-KW"/>
</dbReference>
<sequence length="669" mass="76423">MVRCLIMKEVVLLLMLSVVAADITSIDYPPELKECLNAEKDADARTYTGESVAGSCIATYCWYNKNNTNPYVPSQAVKDYIRSMSSNPKHERTRRGTFPTRGKTRKRKEYRLLSRRARERFHDCLNLLKTTPVPNGGGITIYDAIAAIHNAGNARSAHGGVNFLSWHRVYIYTLENALRAVNRRCRKVTLPYWDCTAEYYSDLIARGSSEDSIIFSEGFAGNADGTVSTGPFRTWGLVRNVGFGGSLFGRAEIEGILTRTNHGQITVPNGQTPFNLEFYHNSIHRYLGGLLLDISLAPRDPMFFLLHTYVDFLWEQFRQSLIRRGLDAEAYPPFQNPRHAPDNTMEGFPEWTNREGYLNDWNDRIAEYRPTFNCDQSRNCRRGPSRSRWIGCVDVSGLGTQCVAIPRQGFSTNFPGARRRRAAETVDTLKHTRVQMCDRDTCPYQEASIQNTYVLNDKIDPSGWVYVPVNVVFERSKGLLFNTYYSYTKKHILDIFDPSRSEKLHKAMYTGEARTYDSCRISRSGSTKVFVRADGISYSGNSVEYTIADERYPITMQKAYVPVKDPSDEDSRVCLMAYDECGRICLPTCLVKGSDPPVYVPCSGCIRVDSKTPKRYGKTIPEIVSKQWEFHDVHFNEYMCPEELHVHTFVKFVCDSSTKFPWQRLDKYN</sequence>
<accession>A0A222YS18</accession>
<keyword evidence="1" id="KW-0479">Metal-binding</keyword>
<dbReference type="InterPro" id="IPR050316">
    <property type="entry name" value="Tyrosinase/Hemocyanin"/>
</dbReference>
<feature type="domain" description="Tyrosinase copper-binding" evidence="5">
    <location>
        <begin position="300"/>
        <end position="311"/>
    </location>
</feature>
<keyword evidence="4" id="KW-0732">Signal</keyword>
<evidence type="ECO:0000256" key="3">
    <source>
        <dbReference type="SAM" id="MobiDB-lite"/>
    </source>
</evidence>
<name>A0A222YS18_AZUFA</name>
<dbReference type="Gene3D" id="1.10.1280.10">
    <property type="entry name" value="Di-copper center containing domain from catechol oxidase"/>
    <property type="match status" value="2"/>
</dbReference>
<evidence type="ECO:0000256" key="4">
    <source>
        <dbReference type="SAM" id="SignalP"/>
    </source>
</evidence>
<organism evidence="6">
    <name type="scientific">Azumapecten farreri</name>
    <name type="common">Farrer's scallop</name>
    <name type="synonym">Chlamys farreri</name>
    <dbReference type="NCBI Taxonomy" id="106299"/>
    <lineage>
        <taxon>Eukaryota</taxon>
        <taxon>Metazoa</taxon>
        <taxon>Spiralia</taxon>
        <taxon>Lophotrochozoa</taxon>
        <taxon>Mollusca</taxon>
        <taxon>Bivalvia</taxon>
        <taxon>Autobranchia</taxon>
        <taxon>Pteriomorphia</taxon>
        <taxon>Pectinida</taxon>
        <taxon>Pectinoidea</taxon>
        <taxon>Pectinidae</taxon>
        <taxon>Azumapecten</taxon>
    </lineage>
</organism>
<protein>
    <submittedName>
        <fullName evidence="6">Tyrosinase 2</fullName>
    </submittedName>
</protein>
<evidence type="ECO:0000259" key="5">
    <source>
        <dbReference type="PROSITE" id="PS00498"/>
    </source>
</evidence>
<feature type="signal peptide" evidence="4">
    <location>
        <begin position="1"/>
        <end position="21"/>
    </location>
</feature>
<evidence type="ECO:0000313" key="6">
    <source>
        <dbReference type="EMBL" id="ASR73341.1"/>
    </source>
</evidence>
<dbReference type="PANTHER" id="PTHR11474:SF126">
    <property type="entry name" value="TYROSINASE-LIKE PROTEIN TYR-1-RELATED"/>
    <property type="match status" value="1"/>
</dbReference>
<dbReference type="AlphaFoldDB" id="A0A222YS18"/>
<dbReference type="InterPro" id="IPR002227">
    <property type="entry name" value="Tyrosinase_Cu-bd"/>
</dbReference>
<evidence type="ECO:0000256" key="1">
    <source>
        <dbReference type="ARBA" id="ARBA00022723"/>
    </source>
</evidence>
<dbReference type="SUPFAM" id="SSF48056">
    <property type="entry name" value="Di-copper centre-containing domain"/>
    <property type="match status" value="1"/>
</dbReference>
<evidence type="ECO:0000256" key="2">
    <source>
        <dbReference type="ARBA" id="ARBA00023008"/>
    </source>
</evidence>
<dbReference type="Pfam" id="PF00264">
    <property type="entry name" value="Tyrosinase"/>
    <property type="match status" value="2"/>
</dbReference>
<proteinExistence type="evidence at transcript level"/>
<dbReference type="PRINTS" id="PR00092">
    <property type="entry name" value="TYROSINASE"/>
</dbReference>
<dbReference type="GO" id="GO:0016491">
    <property type="term" value="F:oxidoreductase activity"/>
    <property type="evidence" value="ECO:0007669"/>
    <property type="project" value="InterPro"/>
</dbReference>